<dbReference type="OrthoDB" id="2789670at2759"/>
<evidence type="ECO:0000256" key="5">
    <source>
        <dbReference type="ARBA" id="ARBA00023002"/>
    </source>
</evidence>
<dbReference type="FunFam" id="1.10.630.10:FF:000036">
    <property type="entry name" value="CYtochrome P450 family"/>
    <property type="match status" value="1"/>
</dbReference>
<evidence type="ECO:0000256" key="9">
    <source>
        <dbReference type="PIRSR" id="PIRSR602401-1"/>
    </source>
</evidence>
<dbReference type="PRINTS" id="PR00385">
    <property type="entry name" value="P450"/>
</dbReference>
<accession>A0A346FQW4</accession>
<protein>
    <submittedName>
        <fullName evidence="11">Cytochrome P450 2u1</fullName>
    </submittedName>
</protein>
<keyword evidence="6 9" id="KW-0408">Iron</keyword>
<keyword evidence="7 10" id="KW-0503">Monooxygenase</keyword>
<dbReference type="GO" id="GO:0016020">
    <property type="term" value="C:membrane"/>
    <property type="evidence" value="ECO:0007669"/>
    <property type="project" value="UniProtKB-SubCell"/>
</dbReference>
<keyword evidence="4 9" id="KW-0479">Metal-binding</keyword>
<organism evidence="11">
    <name type="scientific">Physella acuta</name>
    <name type="common">Acute bladder snail</name>
    <name type="synonym">Physa acuta</name>
    <dbReference type="NCBI Taxonomy" id="109671"/>
    <lineage>
        <taxon>Eukaryota</taxon>
        <taxon>Metazoa</taxon>
        <taxon>Spiralia</taxon>
        <taxon>Lophotrochozoa</taxon>
        <taxon>Mollusca</taxon>
        <taxon>Gastropoda</taxon>
        <taxon>Heterobranchia</taxon>
        <taxon>Euthyneura</taxon>
        <taxon>Panpulmonata</taxon>
        <taxon>Hygrophila</taxon>
        <taxon>Lymnaeoidea</taxon>
        <taxon>Physidae</taxon>
        <taxon>Physella</taxon>
    </lineage>
</organism>
<dbReference type="InterPro" id="IPR050182">
    <property type="entry name" value="Cytochrome_P450_fam2"/>
</dbReference>
<dbReference type="PROSITE" id="PS00086">
    <property type="entry name" value="CYTOCHROME_P450"/>
    <property type="match status" value="1"/>
</dbReference>
<dbReference type="InterPro" id="IPR036396">
    <property type="entry name" value="Cyt_P450_sf"/>
</dbReference>
<evidence type="ECO:0000256" key="1">
    <source>
        <dbReference type="ARBA" id="ARBA00001971"/>
    </source>
</evidence>
<dbReference type="GO" id="GO:0008395">
    <property type="term" value="F:steroid hydroxylase activity"/>
    <property type="evidence" value="ECO:0007669"/>
    <property type="project" value="TreeGrafter"/>
</dbReference>
<dbReference type="AlphaFoldDB" id="A0A346FQW4"/>
<keyword evidence="5 10" id="KW-0560">Oxidoreductase</keyword>
<dbReference type="EMBL" id="MG262478">
    <property type="protein sequence ID" value="AXN72712.1"/>
    <property type="molecule type" value="mRNA"/>
</dbReference>
<dbReference type="PRINTS" id="PR00463">
    <property type="entry name" value="EP450I"/>
</dbReference>
<evidence type="ECO:0000256" key="8">
    <source>
        <dbReference type="ARBA" id="ARBA00023136"/>
    </source>
</evidence>
<reference evidence="11" key="1">
    <citation type="submission" date="2017-10" db="EMBL/GenBank/DDBJ databases">
        <title>Effects on gene expression after exposure of the freshwater snail Physella acuta (Gastropoda, Pulmonata) to Vinclozolin.</title>
        <authorList>
            <person name="Aquilino M."/>
            <person name="Sanchez-Arguello P."/>
            <person name="Novo M."/>
            <person name="Martinez-Guitarte J.L."/>
        </authorList>
    </citation>
    <scope>NUCLEOTIDE SEQUENCE</scope>
</reference>
<dbReference type="PRINTS" id="PR01686">
    <property type="entry name" value="EP450ICYP2D"/>
</dbReference>
<evidence type="ECO:0000256" key="2">
    <source>
        <dbReference type="ARBA" id="ARBA00004370"/>
    </source>
</evidence>
<evidence type="ECO:0000256" key="6">
    <source>
        <dbReference type="ARBA" id="ARBA00023004"/>
    </source>
</evidence>
<dbReference type="Gene3D" id="1.10.630.10">
    <property type="entry name" value="Cytochrome P450"/>
    <property type="match status" value="1"/>
</dbReference>
<comment type="subcellular location">
    <subcellularLocation>
        <location evidence="2">Membrane</location>
    </subcellularLocation>
</comment>
<dbReference type="GO" id="GO:0020037">
    <property type="term" value="F:heme binding"/>
    <property type="evidence" value="ECO:0007669"/>
    <property type="project" value="InterPro"/>
</dbReference>
<comment type="similarity">
    <text evidence="3 10">Belongs to the cytochrome P450 family.</text>
</comment>
<dbReference type="Pfam" id="PF00067">
    <property type="entry name" value="p450"/>
    <property type="match status" value="1"/>
</dbReference>
<evidence type="ECO:0000313" key="11">
    <source>
        <dbReference type="EMBL" id="AXN72712.1"/>
    </source>
</evidence>
<dbReference type="InterPro" id="IPR008069">
    <property type="entry name" value="Cyt_P450_E_grp-I_CYP2D-like"/>
</dbReference>
<dbReference type="InterPro" id="IPR017972">
    <property type="entry name" value="Cyt_P450_CS"/>
</dbReference>
<dbReference type="GO" id="GO:0006805">
    <property type="term" value="P:xenobiotic metabolic process"/>
    <property type="evidence" value="ECO:0007669"/>
    <property type="project" value="TreeGrafter"/>
</dbReference>
<evidence type="ECO:0000256" key="7">
    <source>
        <dbReference type="ARBA" id="ARBA00023033"/>
    </source>
</evidence>
<sequence length="497" mass="56558">MFTGTDDFTTLLGAVTLLLLTYLWCFRRDPKLPPSPCRPLPFVGHLLLLQKDPRPQFKQWREQCGDLFSVYIGGTMIVVLNGYQLLKETLVQRPDDFSDRPKLFLDEETGIGGLGVVMASGQKWKEQKKVTLQILRNFGLGKNILAEKIQEEISFFADLLASFNGQPVDIKDVTNVSMANIVCSIIFGQRFEYSDARLQRLISGYMATLSDQQSNGVINFIPMLKYIPFDVFKAKRGAKNLQTLLGFLREFVVLKGKTEFNEHNIGNFIAAYTAEMNELKGKNEATNMSEDNLTKIVLDLFIGGSFSMSHTLSWCILYAINFPEYQKKAYEEIHDTVGLDRVPCFKDRPKLAYVTAFIMETQRLSSTVPFALPHTCPRDVYVRGYKIPKGTYIYPNLSSVLHDPNIWGQDVLTFNPQRFLDEDGKLRTREEFVPFSMGRRMCLGEALANMQLFLYLATLLQKFQFLPVDAASPPSMEDVFGFSASPMPYEVRIVERS</sequence>
<keyword evidence="9 10" id="KW-0349">Heme</keyword>
<name>A0A346FQW4_PHYAT</name>
<evidence type="ECO:0000256" key="4">
    <source>
        <dbReference type="ARBA" id="ARBA00022723"/>
    </source>
</evidence>
<dbReference type="PANTHER" id="PTHR24300:SF403">
    <property type="entry name" value="CYTOCHROME P450 306A1"/>
    <property type="match status" value="1"/>
</dbReference>
<dbReference type="GO" id="GO:0005506">
    <property type="term" value="F:iron ion binding"/>
    <property type="evidence" value="ECO:0007669"/>
    <property type="project" value="InterPro"/>
</dbReference>
<comment type="cofactor">
    <cofactor evidence="1 9">
        <name>heme</name>
        <dbReference type="ChEBI" id="CHEBI:30413"/>
    </cofactor>
</comment>
<dbReference type="GO" id="GO:0005737">
    <property type="term" value="C:cytoplasm"/>
    <property type="evidence" value="ECO:0007669"/>
    <property type="project" value="TreeGrafter"/>
</dbReference>
<dbReference type="InterPro" id="IPR001128">
    <property type="entry name" value="Cyt_P450"/>
</dbReference>
<keyword evidence="8" id="KW-0472">Membrane</keyword>
<gene>
    <name evidence="11" type="primary">cyp2u1</name>
</gene>
<dbReference type="SUPFAM" id="SSF48264">
    <property type="entry name" value="Cytochrome P450"/>
    <property type="match status" value="1"/>
</dbReference>
<dbReference type="GO" id="GO:0016712">
    <property type="term" value="F:oxidoreductase activity, acting on paired donors, with incorporation or reduction of molecular oxygen, reduced flavin or flavoprotein as one donor, and incorporation of one atom of oxygen"/>
    <property type="evidence" value="ECO:0007669"/>
    <property type="project" value="InterPro"/>
</dbReference>
<dbReference type="GO" id="GO:0006082">
    <property type="term" value="P:organic acid metabolic process"/>
    <property type="evidence" value="ECO:0007669"/>
    <property type="project" value="TreeGrafter"/>
</dbReference>
<dbReference type="PANTHER" id="PTHR24300">
    <property type="entry name" value="CYTOCHROME P450 508A4-RELATED"/>
    <property type="match status" value="1"/>
</dbReference>
<feature type="binding site" description="axial binding residue" evidence="9">
    <location>
        <position position="442"/>
    </location>
    <ligand>
        <name>heme</name>
        <dbReference type="ChEBI" id="CHEBI:30413"/>
    </ligand>
    <ligandPart>
        <name>Fe</name>
        <dbReference type="ChEBI" id="CHEBI:18248"/>
    </ligandPart>
</feature>
<dbReference type="InterPro" id="IPR002401">
    <property type="entry name" value="Cyt_P450_E_grp-I"/>
</dbReference>
<evidence type="ECO:0000256" key="3">
    <source>
        <dbReference type="ARBA" id="ARBA00010617"/>
    </source>
</evidence>
<evidence type="ECO:0000256" key="10">
    <source>
        <dbReference type="RuleBase" id="RU000461"/>
    </source>
</evidence>
<proteinExistence type="evidence at transcript level"/>